<comment type="caution">
    <text evidence="4">The sequence shown here is derived from an EMBL/GenBank/DDBJ whole genome shotgun (WGS) entry which is preliminary data.</text>
</comment>
<reference evidence="4" key="2">
    <citation type="submission" date="2021-04" db="EMBL/GenBank/DDBJ databases">
        <authorList>
            <person name="Podell S."/>
        </authorList>
    </citation>
    <scope>NUCLEOTIDE SEQUENCE</scope>
    <source>
        <strain evidence="4">Hildebrandi</strain>
    </source>
</reference>
<dbReference type="AlphaFoldDB" id="A0A9K3M5W8"/>
<reference evidence="4" key="1">
    <citation type="journal article" date="2021" name="Sci. Rep.">
        <title>Diploid genomic architecture of Nitzschia inconspicua, an elite biomass production diatom.</title>
        <authorList>
            <person name="Oliver A."/>
            <person name="Podell S."/>
            <person name="Pinowska A."/>
            <person name="Traller J.C."/>
            <person name="Smith S.R."/>
            <person name="McClure R."/>
            <person name="Beliaev A."/>
            <person name="Bohutskyi P."/>
            <person name="Hill E.A."/>
            <person name="Rabines A."/>
            <person name="Zheng H."/>
            <person name="Allen L.Z."/>
            <person name="Kuo A."/>
            <person name="Grigoriev I.V."/>
            <person name="Allen A.E."/>
            <person name="Hazlebeck D."/>
            <person name="Allen E.E."/>
        </authorList>
    </citation>
    <scope>NUCLEOTIDE SEQUENCE</scope>
    <source>
        <strain evidence="4">Hildebrandi</strain>
    </source>
</reference>
<dbReference type="EMBL" id="JAGRRH010000019">
    <property type="protein sequence ID" value="KAG7350052.1"/>
    <property type="molecule type" value="Genomic_DNA"/>
</dbReference>
<evidence type="ECO:0000256" key="1">
    <source>
        <dbReference type="SAM" id="MobiDB-lite"/>
    </source>
</evidence>
<protein>
    <submittedName>
        <fullName evidence="4">Uncharacterized protein</fullName>
    </submittedName>
</protein>
<name>A0A9K3M5W8_9STRA</name>
<evidence type="ECO:0000313" key="2">
    <source>
        <dbReference type="EMBL" id="KAG7338849.1"/>
    </source>
</evidence>
<accession>A0A9K3M5W8</accession>
<organism evidence="4 5">
    <name type="scientific">Nitzschia inconspicua</name>
    <dbReference type="NCBI Taxonomy" id="303405"/>
    <lineage>
        <taxon>Eukaryota</taxon>
        <taxon>Sar</taxon>
        <taxon>Stramenopiles</taxon>
        <taxon>Ochrophyta</taxon>
        <taxon>Bacillariophyta</taxon>
        <taxon>Bacillariophyceae</taxon>
        <taxon>Bacillariophycidae</taxon>
        <taxon>Bacillariales</taxon>
        <taxon>Bacillariaceae</taxon>
        <taxon>Nitzschia</taxon>
    </lineage>
</organism>
<evidence type="ECO:0000313" key="5">
    <source>
        <dbReference type="Proteomes" id="UP000693970"/>
    </source>
</evidence>
<feature type="compositionally biased region" description="Polar residues" evidence="1">
    <location>
        <begin position="34"/>
        <end position="43"/>
    </location>
</feature>
<evidence type="ECO:0000313" key="3">
    <source>
        <dbReference type="EMBL" id="KAG7350052.1"/>
    </source>
</evidence>
<dbReference type="EMBL" id="JAGRRH010000001">
    <property type="protein sequence ID" value="KAG7373686.1"/>
    <property type="molecule type" value="Genomic_DNA"/>
</dbReference>
<proteinExistence type="predicted"/>
<keyword evidence="5" id="KW-1185">Reference proteome</keyword>
<dbReference type="Proteomes" id="UP000693970">
    <property type="component" value="Unassembled WGS sequence"/>
</dbReference>
<gene>
    <name evidence="3" type="ORF">IV203_012649</name>
    <name evidence="2" type="ORF">IV203_012769</name>
    <name evidence="4" type="ORF">IV203_012781</name>
</gene>
<feature type="region of interest" description="Disordered" evidence="1">
    <location>
        <begin position="34"/>
        <end position="59"/>
    </location>
</feature>
<sequence length="174" mass="18224">MQNVKLTVNQKCTATAAVTQPSDLSHKSNGFPYQCSNSKSHSQPKGYPTNAPTPSPTNSPTLAPNSYVCSHANSPVSFFFGKCGTDLNCCANVVTSISSNSMNGISTDVPLNDAKCAQMNNVRLGQKCLLVPPVSHAKDLSHKGCNNSLNPLIASKFDGSCDRCSGFAPVPGTS</sequence>
<dbReference type="EMBL" id="JAGRRH010000047">
    <property type="protein sequence ID" value="KAG7338849.1"/>
    <property type="molecule type" value="Genomic_DNA"/>
</dbReference>
<evidence type="ECO:0000313" key="4">
    <source>
        <dbReference type="EMBL" id="KAG7373686.1"/>
    </source>
</evidence>